<dbReference type="RefSeq" id="WP_136152832.1">
    <property type="nucleotide sequence ID" value="NZ_CP038810.1"/>
</dbReference>
<feature type="domain" description="CUB" evidence="5">
    <location>
        <begin position="1349"/>
        <end position="1477"/>
    </location>
</feature>
<dbReference type="CDD" id="cd00041">
    <property type="entry name" value="CUB"/>
    <property type="match status" value="7"/>
</dbReference>
<feature type="domain" description="Fibronectin type-III" evidence="6">
    <location>
        <begin position="1689"/>
        <end position="1783"/>
    </location>
</feature>
<dbReference type="Proteomes" id="UP000296862">
    <property type="component" value="Chromosome"/>
</dbReference>
<evidence type="ECO:0000313" key="7">
    <source>
        <dbReference type="EMBL" id="QBZ98958.1"/>
    </source>
</evidence>
<feature type="domain" description="CUB" evidence="5">
    <location>
        <begin position="520"/>
        <end position="625"/>
    </location>
</feature>
<dbReference type="InterPro" id="IPR014755">
    <property type="entry name" value="Cu-Rt/internalin_Ig-like"/>
</dbReference>
<dbReference type="NCBIfam" id="NF038128">
    <property type="entry name" value="choice_anch_J"/>
    <property type="match status" value="1"/>
</dbReference>
<keyword evidence="1 4" id="KW-0732">Signal</keyword>
<evidence type="ECO:0000256" key="2">
    <source>
        <dbReference type="ARBA" id="ARBA00022737"/>
    </source>
</evidence>
<feature type="domain" description="CUB" evidence="5">
    <location>
        <begin position="1580"/>
        <end position="1684"/>
    </location>
</feature>
<protein>
    <submittedName>
        <fullName evidence="7">Uncharacterized protein</fullName>
    </submittedName>
</protein>
<dbReference type="SUPFAM" id="SSF49854">
    <property type="entry name" value="Spermadhesin, CUB domain"/>
    <property type="match status" value="7"/>
</dbReference>
<feature type="domain" description="Fibronectin type-III" evidence="6">
    <location>
        <begin position="1058"/>
        <end position="1155"/>
    </location>
</feature>
<keyword evidence="8" id="KW-1185">Reference proteome</keyword>
<feature type="domain" description="CUB" evidence="5">
    <location>
        <begin position="923"/>
        <end position="1051"/>
    </location>
</feature>
<dbReference type="SUPFAM" id="SSF49265">
    <property type="entry name" value="Fibronectin type III"/>
    <property type="match status" value="5"/>
</dbReference>
<dbReference type="CDD" id="cd00063">
    <property type="entry name" value="FN3"/>
    <property type="match status" value="5"/>
</dbReference>
<feature type="domain" description="Fibronectin type-III" evidence="6">
    <location>
        <begin position="632"/>
        <end position="729"/>
    </location>
</feature>
<dbReference type="InterPro" id="IPR003961">
    <property type="entry name" value="FN3_dom"/>
</dbReference>
<dbReference type="PROSITE" id="PS01180">
    <property type="entry name" value="CUB"/>
    <property type="match status" value="6"/>
</dbReference>
<keyword evidence="2" id="KW-0677">Repeat</keyword>
<dbReference type="Pfam" id="PF13585">
    <property type="entry name" value="CHU_C"/>
    <property type="match status" value="1"/>
</dbReference>
<dbReference type="Pfam" id="PF00431">
    <property type="entry name" value="CUB"/>
    <property type="match status" value="7"/>
</dbReference>
<evidence type="ECO:0000256" key="4">
    <source>
        <dbReference type="SAM" id="SignalP"/>
    </source>
</evidence>
<dbReference type="KEGG" id="fsn:GS03_02470"/>
<gene>
    <name evidence="7" type="ORF">GS03_02470</name>
</gene>
<dbReference type="Gene3D" id="2.60.120.200">
    <property type="match status" value="1"/>
</dbReference>
<dbReference type="InterPro" id="IPR000859">
    <property type="entry name" value="CUB_dom"/>
</dbReference>
<dbReference type="PROSITE" id="PS50853">
    <property type="entry name" value="FN3"/>
    <property type="match status" value="8"/>
</dbReference>
<dbReference type="Pfam" id="PF00041">
    <property type="entry name" value="fn3"/>
    <property type="match status" value="6"/>
</dbReference>
<dbReference type="SMART" id="SM00042">
    <property type="entry name" value="CUB"/>
    <property type="match status" value="7"/>
</dbReference>
<dbReference type="SMART" id="SM00060">
    <property type="entry name" value="FN3"/>
    <property type="match status" value="8"/>
</dbReference>
<dbReference type="InterPro" id="IPR035914">
    <property type="entry name" value="Sperma_CUB_dom_sf"/>
</dbReference>
<evidence type="ECO:0000256" key="3">
    <source>
        <dbReference type="ARBA" id="ARBA00023157"/>
    </source>
</evidence>
<dbReference type="OrthoDB" id="608579at2"/>
<dbReference type="InterPro" id="IPR036116">
    <property type="entry name" value="FN3_sf"/>
</dbReference>
<dbReference type="Gene3D" id="2.60.40.1220">
    <property type="match status" value="5"/>
</dbReference>
<feature type="domain" description="Fibronectin type-III" evidence="6">
    <location>
        <begin position="1271"/>
        <end position="1368"/>
    </location>
</feature>
<feature type="signal peptide" evidence="4">
    <location>
        <begin position="1"/>
        <end position="20"/>
    </location>
</feature>
<feature type="domain" description="CUB" evidence="5">
    <location>
        <begin position="1136"/>
        <end position="1264"/>
    </location>
</feature>
<evidence type="ECO:0000259" key="5">
    <source>
        <dbReference type="PROSITE" id="PS01180"/>
    </source>
</evidence>
<feature type="domain" description="Fibronectin type-III" evidence="6">
    <location>
        <begin position="418"/>
        <end position="516"/>
    </location>
</feature>
<organism evidence="7 8">
    <name type="scientific">Flavobacterium sangjuense</name>
    <dbReference type="NCBI Taxonomy" id="2518177"/>
    <lineage>
        <taxon>Bacteria</taxon>
        <taxon>Pseudomonadati</taxon>
        <taxon>Bacteroidota</taxon>
        <taxon>Flavobacteriia</taxon>
        <taxon>Flavobacteriales</taxon>
        <taxon>Flavobacteriaceae</taxon>
        <taxon>Flavobacterium</taxon>
    </lineage>
</organism>
<evidence type="ECO:0000259" key="6">
    <source>
        <dbReference type="PROSITE" id="PS50853"/>
    </source>
</evidence>
<dbReference type="EMBL" id="CP038810">
    <property type="protein sequence ID" value="QBZ98958.1"/>
    <property type="molecule type" value="Genomic_DNA"/>
</dbReference>
<dbReference type="Gene3D" id="2.60.40.10">
    <property type="entry name" value="Immunoglobulins"/>
    <property type="match status" value="7"/>
</dbReference>
<feature type="domain" description="Fibronectin type-III" evidence="6">
    <location>
        <begin position="211"/>
        <end position="304"/>
    </location>
</feature>
<evidence type="ECO:0000256" key="1">
    <source>
        <dbReference type="ARBA" id="ARBA00022729"/>
    </source>
</evidence>
<sequence>MKKISLSILALLLFSINAYSQFSEGFENTTGPDAFPSTNWTLDSGNWAVFDNGIGTQRWGINSAITTPPTVNNGVNAAYITRDNIGQGNTSENYLATPPIEVPTNGELHFFTRMFTSGNQGTIYQVKVASVATGSQTNPNDYVLVQQWSEDELIVPTSNFNIYTEKTVDLSAFVGQFVYISFVKVYTQPTTSIDGDRWLIDDVGVNARCLAPTGLTFSAITVNGATLNWLNPNGAGTTWEIEVVPASGTPTGTPTHTTSTLPFVVTGLLPNTTYKYYVRAVCTSGFSSAWSTASANFTTGTAPPVCGGNFVDSGGVAGNYANNENITTTICPTTPGDQVTVTFTSFNTQNATDFLRVYDGNNASAPLLATLSGTTLPPAFTSSASSGCLTFVFTSNGTTTAGGWASNVSCAPAPTCSIPNAVTNSTVTSTTAIISWTQPANPDTSVATAWQVLALPCGSAPPTAGSTGYVSATSNPFTLTGLLPVTCYDIYVRAVCSASDSSAWSRITTSFTTQAAPPVCGGNFVDSGGTTGSYANNENITTTICPTTAGDLVTVTFSSFSMESCCDSLRIYDGNSTAGTLLGTYTGTALPPSYTSSAANGCLTFVFQSDTSVVSTGWVASITCAPAPTCRKPTTIANTSVLSTSAVISWTQPANPDTSVATAWQVLALPCGSAAPTAATTGWVSASTNPFTLTGLSPTVCYDVYVRAVCSASDSSVWSAATTFTTQAAPPVCGGNFVDSGGTTGNYGNNQNITTTICPTTAGDLVTVAFTSFSMESCCDSLRIYDGNSTAGTLLGTYTGGTLPPTYTSSAANGCLTFVFQSDSSVVQSGWIANITCAPAPTCSKPTALTNTTVLSTSAVIGWTQPANPDTSVATAWQVLALPCGSAAPTAASTGFVNATSNPFTLTGLSPLTCYDVYVRAVCSASDSSTWSTATTFTTQALPPVCGGNFVDSGGPAGNYSDNENTTTTICPVNSGDLVTVTFTSFSMESCCDSLTIYDGSSAAGTLLGTYTGTTLPPTYSSSSPGGCLTFVFESDGSVVSTGWAANITCGPAPTCSKPTTLTNTTVLSTSAVIGWTQPANPDTSVATAWQVLALPCGSDAPTAASTGFVNTSTNPFTLTGLTPLTCYDVYVRAVCSASDSSTWSTATTFTTQALPPVCGGNFVDSGGPAGNYSNNENTTTTICPVNSGDLVTVTFTSFSMESCCDSLTIYDGSSASGTLLGTYTGTTLPPTYTSSSPGGCLTFVFDSDFSVVSTGWAANITCGPAPTCSKPTTLTNTTVLSTSAVIGWTQPANPDTSVATAWEVLALPCGSTPPTAASTGFVSASTNPFTLTGLTPLTCYDVYVRAVCSASDSSAWSTATTFTTQALPPVCGGNFVDSGGPAGNYGNNANTTTTICPTTPGDLVTVTFTSFNTEGGVDILRIYDGDNTSAPLLGSYSGTTVPPTYTSNAANGCLTFVFISDTSVVSTGWTSNVTCAPAPLCRKPINITTSAVSANSVNLAWTNIGNATSWEVLALPCGSATPTAATTGWVPAATNPFVLTGLFPNTCYTIYVRGNCGTDGVSEWSTSVTITTQIAPPGCGGNFLDSGALGNYANNSNIGTLICPSSPTDKVTVTFTSFDTELNNDILRIYNGDNASAPLIGTYSGTNLPPSATSSAANGCLYFVFISNSSVTQTGWSSNITCAPAAACPNPLGASSTTVVTTTSQLSWIEAGSATSWQVLILPCGSPPPTNSTPGWISTTSNPYTVTGLTPNCCNQYYVRSVCSGSETSTWTPAYMTQTGSYVVWNTANGAASVSGTFPGGTVTVTQTGGGNAVTLTSPAAFPANLVVTGNNTFSTFGPTTNPPSRSLTFTFSTPVIIDRYSMSDVDLGGSWNDTFNFGGVTFTSTTSTNLTTTVTGAVATTETGNNAEYGSWYMSTTPVSSFSIDYATTGGRTHAYLAYALKVFLPCPVPLATLEVTVNSPTVCQGTPANVIATPNTPGTYNYVWTVPSGATNPGNVASFNTSVAGVYSVIITDTTTGATSSSASGTVTINTPIVPTFISPAPICTGTPAPTLPTTSLNGITGTWSPSVVNNTLTGVYTFTPNTPQCADVVTLTVTVLQDCSFGSFASAVWLTNCEDNNFFNTVGSGTSIIGPVENVFPDTDFGTYISNSNTFKLRGAELKTFKSATANVCSARLNYRIYPQGGTPGTFTVLNLPFFEDCTSGSFPSGGPCNTGDQKWQEVLSDAEFPVDLTAFPAGDYVLEVFYDITGDVDSTTQCDDTIFINNAGNNFIATYTLQENPTYTSINPSICNEDDGSITIENLAPNTTYTMTYTHNSAVVGPITIITDNSGQYILSGLTVGVYANFNYAVNGCTFASTEVITLTVQSTVPVLGTDPLTCNSNTGTITISNLVPSQAYSVTYTDDTVVVGPTTIIADTSGQIVLTGLNAGVYANFSLTTTYCTATSTQIITLVNPAPPVVTVNSSTICAGQSTTITATPQVPGSYTYVWTVPAGFTNPGNVASFNTNVAGTYSVVITPTGTSFCNGSFESPATSGAFPNMLNENVIDCWDTTAPDGIMEVWPAAGFEGFFAYQGSNFIEINGNSTATAFQDFTTYPGAQLQISFAHRGRQGNDVVGVEIGPIGGPYTSLGNFNDSNAAWVYRTLNYTVPTSSGSNYTLRFVSVSSTGGDPTVGNFLDAVSVTSVECSSLAASGTVSLLPTVTMNLTSANNIQTVCINTAIAAITYASTNTTNVTATGLPTGVSGNFDSGTGVFTISGTPTQSGTFPYTVSTVGGCNTITLNGTITVNPTVTATFNPITICRGDVVTLPSTSLEGFTGTWNPATVDNTQTGTYTFTPNSGQCASNGSLTINVNQPTPSTFAAIAAICNGDTAPVLPATSLEGFTGTWSPSTVSNTLTGTYTFTPTAGQCASGGSITITVNQPTPSTFAAIAAICNGDTAPVLPATSLEGFTGTWSPSTVSNTVSGTYTFTPTAGQCASNGTVSVTVNQKITATFNPIAPLCIGETAPSLPATSIQGYTGTWTPSVIDNTQSGTYTFVPTAGQCANNGSLAVTVQSAFDFELSGNCVGDDFIIEVTALNNSIDLTTASFVWSNSNGQTVGNNASTFNVTEYLNSTTVNEEMPITFSVTVTNAEGCYKTEPITLARIFCGIQKGISVNNDGDNEFFDLTQLNVKHLSIFNRYGMKVYSKGGYTNEWKGQSDKGDELPDGTYYYVIDFNDNLPAKTGWIYINRAY</sequence>
<keyword evidence="3" id="KW-1015">Disulfide bond</keyword>
<feature type="domain" description="Fibronectin type-III" evidence="6">
    <location>
        <begin position="1484"/>
        <end position="1576"/>
    </location>
</feature>
<accession>A0A4P7PVF3</accession>
<dbReference type="PANTHER" id="PTHR24251">
    <property type="entry name" value="OVOCHYMASE-RELATED"/>
    <property type="match status" value="1"/>
</dbReference>
<dbReference type="Gene3D" id="2.60.120.260">
    <property type="entry name" value="Galactose-binding domain-like"/>
    <property type="match status" value="1"/>
</dbReference>
<feature type="chain" id="PRO_5020711721" evidence="4">
    <location>
        <begin position="21"/>
        <end position="3231"/>
    </location>
</feature>
<feature type="domain" description="Fibronectin type-III" evidence="6">
    <location>
        <begin position="845"/>
        <end position="942"/>
    </location>
</feature>
<dbReference type="Gene3D" id="2.60.120.290">
    <property type="entry name" value="Spermadhesin, CUB domain"/>
    <property type="match status" value="7"/>
</dbReference>
<dbReference type="InterPro" id="IPR013783">
    <property type="entry name" value="Ig-like_fold"/>
</dbReference>
<evidence type="ECO:0000313" key="8">
    <source>
        <dbReference type="Proteomes" id="UP000296862"/>
    </source>
</evidence>
<feature type="domain" description="CUB" evidence="5">
    <location>
        <begin position="733"/>
        <end position="838"/>
    </location>
</feature>
<proteinExistence type="predicted"/>
<name>A0A4P7PVF3_9FLAO</name>
<reference evidence="7 8" key="1">
    <citation type="submission" date="2019-04" db="EMBL/GenBank/DDBJ databases">
        <title>Flavobacterium sp. GS03.</title>
        <authorList>
            <person name="Kim H."/>
        </authorList>
    </citation>
    <scope>NUCLEOTIDE SEQUENCE [LARGE SCALE GENOMIC DNA]</scope>
    <source>
        <strain evidence="7 8">GS03</strain>
    </source>
</reference>